<evidence type="ECO:0000256" key="2">
    <source>
        <dbReference type="SAM" id="MobiDB-lite"/>
    </source>
</evidence>
<sequence length="207" mass="22138">MSISTQNPSPKKRKVIEDSGDEVKEERVGKRGAPKPASRKVSKVYPKASSSKASSKGKTKASTGPEDDIIDISSDDDYLKSYMDQRNASNMASIAIMGQNQKVRLLRERLINSEAKNQELQLKILQLEFEKKVQQGVQEALAQQYLIVPPAAPAPAPAPAPLFMPTIAAPAAILTHATTATAVGQGELPVPEAAALGCPTDVPEQPN</sequence>
<protein>
    <submittedName>
        <fullName evidence="3">Uncharacterized protein</fullName>
    </submittedName>
</protein>
<feature type="compositionally biased region" description="Low complexity" evidence="2">
    <location>
        <begin position="43"/>
        <end position="64"/>
    </location>
</feature>
<comment type="caution">
    <text evidence="3">The sequence shown here is derived from an EMBL/GenBank/DDBJ whole genome shotgun (WGS) entry which is preliminary data.</text>
</comment>
<accession>X8J243</accession>
<keyword evidence="1" id="KW-0175">Coiled coil</keyword>
<feature type="region of interest" description="Disordered" evidence="2">
    <location>
        <begin position="1"/>
        <end position="72"/>
    </location>
</feature>
<reference evidence="4" key="1">
    <citation type="journal article" date="2014" name="Genome Announc.">
        <title>Draft genome sequence of the plant-pathogenic soil fungus Rhizoctonia solani anastomosis group 3 strain Rhs1AP.</title>
        <authorList>
            <person name="Cubeta M.A."/>
            <person name="Thomas E."/>
            <person name="Dean R.A."/>
            <person name="Jabaji S."/>
            <person name="Neate S.M."/>
            <person name="Tavantzis S."/>
            <person name="Toda T."/>
            <person name="Vilgalys R."/>
            <person name="Bharathan N."/>
            <person name="Fedorova-Abrams N."/>
            <person name="Pakala S.B."/>
            <person name="Pakala S.M."/>
            <person name="Zafar N."/>
            <person name="Joardar V."/>
            <person name="Losada L."/>
            <person name="Nierman W.C."/>
        </authorList>
    </citation>
    <scope>NUCLEOTIDE SEQUENCE [LARGE SCALE GENOMIC DNA]</scope>
    <source>
        <strain evidence="4">AG-3</strain>
    </source>
</reference>
<feature type="coiled-coil region" evidence="1">
    <location>
        <begin position="103"/>
        <end position="135"/>
    </location>
</feature>
<dbReference type="EMBL" id="JATN01000322">
    <property type="protein sequence ID" value="EUC55559.1"/>
    <property type="molecule type" value="Genomic_DNA"/>
</dbReference>
<organism evidence="3 4">
    <name type="scientific">Rhizoctonia solani AG-3 Rhs1AP</name>
    <dbReference type="NCBI Taxonomy" id="1086054"/>
    <lineage>
        <taxon>Eukaryota</taxon>
        <taxon>Fungi</taxon>
        <taxon>Dikarya</taxon>
        <taxon>Basidiomycota</taxon>
        <taxon>Agaricomycotina</taxon>
        <taxon>Agaricomycetes</taxon>
        <taxon>Cantharellales</taxon>
        <taxon>Ceratobasidiaceae</taxon>
        <taxon>Rhizoctonia</taxon>
    </lineage>
</organism>
<evidence type="ECO:0000313" key="3">
    <source>
        <dbReference type="EMBL" id="EUC55559.1"/>
    </source>
</evidence>
<evidence type="ECO:0000256" key="1">
    <source>
        <dbReference type="SAM" id="Coils"/>
    </source>
</evidence>
<evidence type="ECO:0000313" key="4">
    <source>
        <dbReference type="Proteomes" id="UP000030108"/>
    </source>
</evidence>
<feature type="compositionally biased region" description="Basic and acidic residues" evidence="2">
    <location>
        <begin position="15"/>
        <end position="29"/>
    </location>
</feature>
<dbReference type="AlphaFoldDB" id="X8J243"/>
<dbReference type="Proteomes" id="UP000030108">
    <property type="component" value="Unassembled WGS sequence"/>
</dbReference>
<proteinExistence type="predicted"/>
<feature type="compositionally biased region" description="Basic residues" evidence="2">
    <location>
        <begin position="30"/>
        <end position="42"/>
    </location>
</feature>
<feature type="non-terminal residue" evidence="3">
    <location>
        <position position="207"/>
    </location>
</feature>
<name>X8J243_9AGAM</name>
<gene>
    <name evidence="3" type="ORF">RSOL_120760</name>
</gene>